<dbReference type="PANTHER" id="PTHR43547:SF2">
    <property type="entry name" value="HYBRID SIGNAL TRANSDUCTION HISTIDINE KINASE C"/>
    <property type="match status" value="1"/>
</dbReference>
<dbReference type="InterPro" id="IPR005467">
    <property type="entry name" value="His_kinase_dom"/>
</dbReference>
<dbReference type="EMBL" id="JBBNGE010000040">
    <property type="protein sequence ID" value="MEQ2508815.1"/>
    <property type="molecule type" value="Genomic_DNA"/>
</dbReference>
<dbReference type="SUPFAM" id="SSF55874">
    <property type="entry name" value="ATPase domain of HSP90 chaperone/DNA topoisomerase II/histidine kinase"/>
    <property type="match status" value="1"/>
</dbReference>
<keyword evidence="6" id="KW-0418">Kinase</keyword>
<sequence>MKLHLKYIVTLVITALVCIFAYQTYWLVGLYQSQEKEVEAKIKGGMEYAHFMEMKKRIERLRNDDKGPHRQLTGSVAFSMDEDDDIDQKVKVKKVRGGKIVQSVQTTFTKQEKRSEDDKDQELMMMMSGKLATMVQQALFGKLNEIAKPDINDYDSAWVAKMLSDSLLVGDDIHPLPHQIQLFAGKKVLAKVTTKGYVSSANAKQYQYVVCNEGEANEEKYVLTLEPLTMTVLSQMAGILATSLFIMLILAFVFWFLIHTMLKQKTLDEMKSDFTNNITHELKTPIAVAYAATDSLLNYGMLQHPDKARKYLNIAQEQLQTLSGLVEQILSMSMERRKSMLLNIVEVPMKEVIEPLISQHQLKVKSGERTDKKVNISLSVEPENLMVHADRMHFSNIVSNLIDNAIKYSEDSVKIEIKAFQKAEDEVLVSVSDNGIGIAHDKLPYIFDKFYRVTDGNKYTVKGYGLGLFYVKSLMEKMGGSVSVESEPGKGSCFTLHFLKGKKVKSKKKQ</sequence>
<keyword evidence="3" id="KW-0597">Phosphoprotein</keyword>
<evidence type="ECO:0000256" key="4">
    <source>
        <dbReference type="SAM" id="Phobius"/>
    </source>
</evidence>
<dbReference type="SUPFAM" id="SSF47384">
    <property type="entry name" value="Homodimeric domain of signal transducing histidine kinase"/>
    <property type="match status" value="1"/>
</dbReference>
<comment type="catalytic activity">
    <reaction evidence="1">
        <text>ATP + protein L-histidine = ADP + protein N-phospho-L-histidine.</text>
        <dbReference type="EC" id="2.7.13.3"/>
    </reaction>
</comment>
<dbReference type="CDD" id="cd00075">
    <property type="entry name" value="HATPase"/>
    <property type="match status" value="1"/>
</dbReference>
<dbReference type="PRINTS" id="PR00344">
    <property type="entry name" value="BCTRLSENSOR"/>
</dbReference>
<dbReference type="GO" id="GO:0016301">
    <property type="term" value="F:kinase activity"/>
    <property type="evidence" value="ECO:0007669"/>
    <property type="project" value="UniProtKB-KW"/>
</dbReference>
<keyword evidence="4" id="KW-0472">Membrane</keyword>
<evidence type="ECO:0000313" key="6">
    <source>
        <dbReference type="EMBL" id="MEQ2508815.1"/>
    </source>
</evidence>
<dbReference type="CDD" id="cd00082">
    <property type="entry name" value="HisKA"/>
    <property type="match status" value="1"/>
</dbReference>
<gene>
    <name evidence="6" type="ORF">AAAT87_11085</name>
</gene>
<evidence type="ECO:0000256" key="3">
    <source>
        <dbReference type="ARBA" id="ARBA00022553"/>
    </source>
</evidence>
<feature type="transmembrane region" description="Helical" evidence="4">
    <location>
        <begin position="236"/>
        <end position="258"/>
    </location>
</feature>
<dbReference type="SMART" id="SM00388">
    <property type="entry name" value="HisKA"/>
    <property type="match status" value="1"/>
</dbReference>
<evidence type="ECO:0000259" key="5">
    <source>
        <dbReference type="PROSITE" id="PS50109"/>
    </source>
</evidence>
<keyword evidence="7" id="KW-1185">Reference proteome</keyword>
<dbReference type="Gene3D" id="1.10.287.130">
    <property type="match status" value="1"/>
</dbReference>
<dbReference type="Gene3D" id="3.30.565.10">
    <property type="entry name" value="Histidine kinase-like ATPase, C-terminal domain"/>
    <property type="match status" value="1"/>
</dbReference>
<dbReference type="Proteomes" id="UP001465717">
    <property type="component" value="Unassembled WGS sequence"/>
</dbReference>
<evidence type="ECO:0000313" key="7">
    <source>
        <dbReference type="Proteomes" id="UP001465717"/>
    </source>
</evidence>
<accession>A0ABV1G0B6</accession>
<proteinExistence type="predicted"/>
<keyword evidence="4" id="KW-1133">Transmembrane helix</keyword>
<evidence type="ECO:0000256" key="1">
    <source>
        <dbReference type="ARBA" id="ARBA00000085"/>
    </source>
</evidence>
<evidence type="ECO:0000256" key="2">
    <source>
        <dbReference type="ARBA" id="ARBA00012438"/>
    </source>
</evidence>
<dbReference type="InterPro" id="IPR036097">
    <property type="entry name" value="HisK_dim/P_sf"/>
</dbReference>
<name>A0ABV1G0B6_9BACT</name>
<dbReference type="RefSeq" id="WP_349226443.1">
    <property type="nucleotide sequence ID" value="NZ_JBBNFG020000037.1"/>
</dbReference>
<keyword evidence="4" id="KW-0812">Transmembrane</keyword>
<dbReference type="EC" id="2.7.13.3" evidence="2"/>
<dbReference type="InterPro" id="IPR003594">
    <property type="entry name" value="HATPase_dom"/>
</dbReference>
<dbReference type="PROSITE" id="PS50109">
    <property type="entry name" value="HIS_KIN"/>
    <property type="match status" value="1"/>
</dbReference>
<reference evidence="6 7" key="1">
    <citation type="submission" date="2024-04" db="EMBL/GenBank/DDBJ databases">
        <title>Human intestinal bacterial collection.</title>
        <authorList>
            <person name="Pauvert C."/>
            <person name="Hitch T.C.A."/>
            <person name="Clavel T."/>
        </authorList>
    </citation>
    <scope>NUCLEOTIDE SEQUENCE [LARGE SCALE GENOMIC DNA]</scope>
    <source>
        <strain evidence="6 7">CLA-AA-H174</strain>
    </source>
</reference>
<comment type="caution">
    <text evidence="6">The sequence shown here is derived from an EMBL/GenBank/DDBJ whole genome shotgun (WGS) entry which is preliminary data.</text>
</comment>
<feature type="transmembrane region" description="Helical" evidence="4">
    <location>
        <begin position="7"/>
        <end position="28"/>
    </location>
</feature>
<protein>
    <recommendedName>
        <fullName evidence="2">histidine kinase</fullName>
        <ecNumber evidence="2">2.7.13.3</ecNumber>
    </recommendedName>
</protein>
<dbReference type="SMART" id="SM00387">
    <property type="entry name" value="HATPase_c"/>
    <property type="match status" value="1"/>
</dbReference>
<dbReference type="Pfam" id="PF00512">
    <property type="entry name" value="HisKA"/>
    <property type="match status" value="1"/>
</dbReference>
<dbReference type="InterPro" id="IPR004358">
    <property type="entry name" value="Sig_transdc_His_kin-like_C"/>
</dbReference>
<dbReference type="InterPro" id="IPR036890">
    <property type="entry name" value="HATPase_C_sf"/>
</dbReference>
<organism evidence="6 7">
    <name type="scientific">Segatella sinensis</name>
    <dbReference type="NCBI Taxonomy" id="3085167"/>
    <lineage>
        <taxon>Bacteria</taxon>
        <taxon>Pseudomonadati</taxon>
        <taxon>Bacteroidota</taxon>
        <taxon>Bacteroidia</taxon>
        <taxon>Bacteroidales</taxon>
        <taxon>Prevotellaceae</taxon>
        <taxon>Segatella</taxon>
    </lineage>
</organism>
<feature type="domain" description="Histidine kinase" evidence="5">
    <location>
        <begin position="277"/>
        <end position="502"/>
    </location>
</feature>
<dbReference type="PANTHER" id="PTHR43547">
    <property type="entry name" value="TWO-COMPONENT HISTIDINE KINASE"/>
    <property type="match status" value="1"/>
</dbReference>
<keyword evidence="6" id="KW-0808">Transferase</keyword>
<dbReference type="InterPro" id="IPR003661">
    <property type="entry name" value="HisK_dim/P_dom"/>
</dbReference>
<dbReference type="Pfam" id="PF02518">
    <property type="entry name" value="HATPase_c"/>
    <property type="match status" value="1"/>
</dbReference>